<accession>A2SPA8</accession>
<protein>
    <submittedName>
        <fullName evidence="1">Uncharacterized protein</fullName>
    </submittedName>
</protein>
<dbReference type="Proteomes" id="UP000000366">
    <property type="component" value="Plasmid RPME01"/>
</dbReference>
<dbReference type="KEGG" id="mpt:Mpe_B0633"/>
<dbReference type="RefSeq" id="WP_011831942.1">
    <property type="nucleotide sequence ID" value="NC_008826.1"/>
</dbReference>
<keyword evidence="1" id="KW-0614">Plasmid</keyword>
<evidence type="ECO:0000313" key="1">
    <source>
        <dbReference type="EMBL" id="ABM97397.1"/>
    </source>
</evidence>
<dbReference type="HOGENOM" id="CLU_1287613_0_0_4"/>
<keyword evidence="2" id="KW-1185">Reference proteome</keyword>
<geneLocation type="plasmid" evidence="1 2">
    <name>RPME01</name>
</geneLocation>
<reference evidence="1 2" key="1">
    <citation type="journal article" date="2007" name="J. Bacteriol.">
        <title>Whole-genome analysis of the methyl tert-butyl ether-degrading beta-proteobacterium Methylibium petroleiphilum PM1.</title>
        <authorList>
            <person name="Kane S.R."/>
            <person name="Chakicherla A.Y."/>
            <person name="Chain P.S.G."/>
            <person name="Schmidt R."/>
            <person name="Shin M.W."/>
            <person name="Legler T.C."/>
            <person name="Scow K.M."/>
            <person name="Larimer F.W."/>
            <person name="Lucas S.M."/>
            <person name="Richardson P.M."/>
            <person name="Hristova K.R."/>
        </authorList>
    </citation>
    <scope>NUCLEOTIDE SEQUENCE [LARGE SCALE GENOMIC DNA]</scope>
    <source>
        <strain evidence="2">ATCC BAA-1232 / LMG 22953 / PM1</strain>
        <plasmid evidence="1 2">RPME01</plasmid>
    </source>
</reference>
<dbReference type="EMBL" id="CP000556">
    <property type="protein sequence ID" value="ABM97397.1"/>
    <property type="molecule type" value="Genomic_DNA"/>
</dbReference>
<proteinExistence type="predicted"/>
<sequence>MSTAPNAAPKGLSPDVISLLDLIGVRDQRDFAAITIMLDEALSQPAMESVRALEVPGADRAIYAMTKAQLVDLLVSAHFESWQPYDWLELDESGLKGNDQRLSDYGLKSAQKPRQAYDNLVDLTLMPVDFAGGSRKHSMDGVDYYIFDHAMLRDFLREARFVSWSAKDWDQSLKNAQVMREMAAREQRADVAPLVPGLPLGDVPAARRRSVGPV</sequence>
<organism evidence="1 2">
    <name type="scientific">Methylibium petroleiphilum (strain ATCC BAA-1232 / LMG 22953 / PM1)</name>
    <dbReference type="NCBI Taxonomy" id="420662"/>
    <lineage>
        <taxon>Bacteria</taxon>
        <taxon>Pseudomonadati</taxon>
        <taxon>Pseudomonadota</taxon>
        <taxon>Betaproteobacteria</taxon>
        <taxon>Burkholderiales</taxon>
        <taxon>Sphaerotilaceae</taxon>
        <taxon>Methylibium</taxon>
    </lineage>
</organism>
<gene>
    <name evidence="1" type="ordered locus">Mpe_B0633</name>
</gene>
<evidence type="ECO:0000313" key="2">
    <source>
        <dbReference type="Proteomes" id="UP000000366"/>
    </source>
</evidence>
<dbReference type="AlphaFoldDB" id="A2SPA8"/>
<name>A2SPA8_METPP</name>